<evidence type="ECO:0000313" key="2">
    <source>
        <dbReference type="EMBL" id="KMO81680.1"/>
    </source>
</evidence>
<dbReference type="Pfam" id="PF13480">
    <property type="entry name" value="Acetyltransf_6"/>
    <property type="match status" value="1"/>
</dbReference>
<evidence type="ECO:0000313" key="3">
    <source>
        <dbReference type="Proteomes" id="UP000036313"/>
    </source>
</evidence>
<evidence type="ECO:0000259" key="1">
    <source>
        <dbReference type="Pfam" id="PF13480"/>
    </source>
</evidence>
<dbReference type="SUPFAM" id="SSF55729">
    <property type="entry name" value="Acyl-CoA N-acyltransferases (Nat)"/>
    <property type="match status" value="1"/>
</dbReference>
<comment type="caution">
    <text evidence="2">The sequence shown here is derived from an EMBL/GenBank/DDBJ whole genome shotgun (WGS) entry which is preliminary data.</text>
</comment>
<dbReference type="PATRIC" id="fig|1807.14.peg.258"/>
<sequence length="357" mass="39721">MGWTLTDFTALDANQRKAWSEVRDSNPALDSPYFHPAFAGAVHDMFGDVQVAVNDGHTWFPIQVHKRRARPVGWPGADFQGPVTAPGVAVDPVELVRTTGLHALTFDHISEARSEFAPWSDGHVEAPFIDVTGGLDGYVGRISKASRDKLSRVRRMTNKATRQLGDVRLVWDAQDPRLLDWLIDTKREQYAATGAYDFFAMSRRRDLIHHLAQTRVDGFAGILSAVYAGDTLLAAHFGLRDGPVLHWWFPVFDRSFAEFAPGWILLRELISAAPQLGLARIDLGPGEEDYKRRAMTGAVSVTQGEVTATPWRRTLRTARITAERTAIARLKNSPLKPTLSAMRATGYRALAARQARR</sequence>
<dbReference type="InterPro" id="IPR038740">
    <property type="entry name" value="BioF2-like_GNAT_dom"/>
</dbReference>
<proteinExistence type="predicted"/>
<dbReference type="RefSeq" id="WP_053079257.1">
    <property type="nucleotide sequence ID" value="NZ_JYNU01000002.1"/>
</dbReference>
<dbReference type="InterPro" id="IPR016181">
    <property type="entry name" value="Acyl_CoA_acyltransferase"/>
</dbReference>
<feature type="domain" description="BioF2-like acetyltransferase" evidence="1">
    <location>
        <begin position="150"/>
        <end position="292"/>
    </location>
</feature>
<dbReference type="EMBL" id="JYNU01000002">
    <property type="protein sequence ID" value="KMO81680.1"/>
    <property type="molecule type" value="Genomic_DNA"/>
</dbReference>
<dbReference type="AlphaFoldDB" id="A0A0J6WEI6"/>
<dbReference type="Gene3D" id="3.40.630.30">
    <property type="match status" value="1"/>
</dbReference>
<accession>A0A0J6WEI6</accession>
<dbReference type="Proteomes" id="UP000036313">
    <property type="component" value="Unassembled WGS sequence"/>
</dbReference>
<gene>
    <name evidence="2" type="ORF">MOBUDSM44075_00247</name>
</gene>
<reference evidence="2 3" key="1">
    <citation type="journal article" date="2015" name="Genome Biol. Evol.">
        <title>Characterization of Three Mycobacterium spp. with Potential Use in Bioremediation by Genome Sequencing and Comparative Genomics.</title>
        <authorList>
            <person name="Das S."/>
            <person name="Pettersson B.M."/>
            <person name="Behra P.R."/>
            <person name="Ramesh M."/>
            <person name="Dasgupta S."/>
            <person name="Bhattacharya A."/>
            <person name="Kirsebom L.A."/>
        </authorList>
    </citation>
    <scope>NUCLEOTIDE SEQUENCE [LARGE SCALE GENOMIC DNA]</scope>
    <source>
        <strain evidence="2 3">DSM 44075</strain>
    </source>
</reference>
<name>A0A0J6WEI6_9MYCO</name>
<organism evidence="2 3">
    <name type="scientific">Mycolicibacterium obuense</name>
    <dbReference type="NCBI Taxonomy" id="1807"/>
    <lineage>
        <taxon>Bacteria</taxon>
        <taxon>Bacillati</taxon>
        <taxon>Actinomycetota</taxon>
        <taxon>Actinomycetes</taxon>
        <taxon>Mycobacteriales</taxon>
        <taxon>Mycobacteriaceae</taxon>
        <taxon>Mycolicibacterium</taxon>
    </lineage>
</organism>
<protein>
    <recommendedName>
        <fullName evidence="1">BioF2-like acetyltransferase domain-containing protein</fullName>
    </recommendedName>
</protein>